<evidence type="ECO:0000256" key="6">
    <source>
        <dbReference type="ARBA" id="ARBA00022723"/>
    </source>
</evidence>
<organism evidence="13 14">
    <name type="scientific">Mycena citricolor</name>
    <dbReference type="NCBI Taxonomy" id="2018698"/>
    <lineage>
        <taxon>Eukaryota</taxon>
        <taxon>Fungi</taxon>
        <taxon>Dikarya</taxon>
        <taxon>Basidiomycota</taxon>
        <taxon>Agaricomycotina</taxon>
        <taxon>Agaricomycetes</taxon>
        <taxon>Agaricomycetidae</taxon>
        <taxon>Agaricales</taxon>
        <taxon>Marasmiineae</taxon>
        <taxon>Mycenaceae</taxon>
        <taxon>Mycena</taxon>
    </lineage>
</organism>
<evidence type="ECO:0000256" key="3">
    <source>
        <dbReference type="ARBA" id="ARBA00010617"/>
    </source>
</evidence>
<evidence type="ECO:0000256" key="5">
    <source>
        <dbReference type="ARBA" id="ARBA00022692"/>
    </source>
</evidence>
<feature type="non-terminal residue" evidence="13">
    <location>
        <position position="125"/>
    </location>
</feature>
<dbReference type="EMBL" id="CAVNYO010000401">
    <property type="protein sequence ID" value="CAK5274180.1"/>
    <property type="molecule type" value="Genomic_DNA"/>
</dbReference>
<keyword evidence="14" id="KW-1185">Reference proteome</keyword>
<dbReference type="InterPro" id="IPR017972">
    <property type="entry name" value="Cyt_P450_CS"/>
</dbReference>
<sequence>APEVFNPERFLDSKQGTIPGSDTDFRMSLQFGAGRRVCPGQWIAWQAMQLAAMRLVWAFSFSDAKDQVTQKPMPQDLDCYDAGFIVHPHPFTCTIQLRSPDHQQLISQSVDSAEDFLSRYDTAAT</sequence>
<evidence type="ECO:0000256" key="10">
    <source>
        <dbReference type="ARBA" id="ARBA00023033"/>
    </source>
</evidence>
<comment type="cofactor">
    <cofactor evidence="1">
        <name>heme</name>
        <dbReference type="ChEBI" id="CHEBI:30413"/>
    </cofactor>
</comment>
<comment type="subcellular location">
    <subcellularLocation>
        <location evidence="2">Membrane</location>
        <topology evidence="2">Single-pass membrane protein</topology>
    </subcellularLocation>
</comment>
<dbReference type="InterPro" id="IPR001128">
    <property type="entry name" value="Cyt_P450"/>
</dbReference>
<evidence type="ECO:0000256" key="7">
    <source>
        <dbReference type="ARBA" id="ARBA00022989"/>
    </source>
</evidence>
<keyword evidence="8 12" id="KW-0560">Oxidoreductase</keyword>
<evidence type="ECO:0000256" key="11">
    <source>
        <dbReference type="ARBA" id="ARBA00023136"/>
    </source>
</evidence>
<dbReference type="PROSITE" id="PS00086">
    <property type="entry name" value="CYTOCHROME_P450"/>
    <property type="match status" value="1"/>
</dbReference>
<dbReference type="GO" id="GO:0016705">
    <property type="term" value="F:oxidoreductase activity, acting on paired donors, with incorporation or reduction of molecular oxygen"/>
    <property type="evidence" value="ECO:0007669"/>
    <property type="project" value="InterPro"/>
</dbReference>
<evidence type="ECO:0000256" key="4">
    <source>
        <dbReference type="ARBA" id="ARBA00022617"/>
    </source>
</evidence>
<evidence type="ECO:0000313" key="13">
    <source>
        <dbReference type="EMBL" id="CAK5274180.1"/>
    </source>
</evidence>
<keyword evidence="10 12" id="KW-0503">Monooxygenase</keyword>
<evidence type="ECO:0000313" key="14">
    <source>
        <dbReference type="Proteomes" id="UP001295794"/>
    </source>
</evidence>
<keyword evidence="6 12" id="KW-0479">Metal-binding</keyword>
<keyword evidence="4 12" id="KW-0349">Heme</keyword>
<evidence type="ECO:0000256" key="2">
    <source>
        <dbReference type="ARBA" id="ARBA00004167"/>
    </source>
</evidence>
<name>A0AAD2K1S6_9AGAR</name>
<dbReference type="Gene3D" id="1.10.630.10">
    <property type="entry name" value="Cytochrome P450"/>
    <property type="match status" value="1"/>
</dbReference>
<gene>
    <name evidence="13" type="ORF">MYCIT1_LOCUS21199</name>
</gene>
<dbReference type="InterPro" id="IPR036396">
    <property type="entry name" value="Cyt_P450_sf"/>
</dbReference>
<dbReference type="Proteomes" id="UP001295794">
    <property type="component" value="Unassembled WGS sequence"/>
</dbReference>
<dbReference type="SUPFAM" id="SSF48264">
    <property type="entry name" value="Cytochrome P450"/>
    <property type="match status" value="1"/>
</dbReference>
<evidence type="ECO:0000256" key="1">
    <source>
        <dbReference type="ARBA" id="ARBA00001971"/>
    </source>
</evidence>
<dbReference type="PANTHER" id="PTHR46300:SF2">
    <property type="entry name" value="CYTOCHROME P450 MONOOXYGENASE ALNH-RELATED"/>
    <property type="match status" value="1"/>
</dbReference>
<evidence type="ECO:0000256" key="9">
    <source>
        <dbReference type="ARBA" id="ARBA00023004"/>
    </source>
</evidence>
<dbReference type="GO" id="GO:0016020">
    <property type="term" value="C:membrane"/>
    <property type="evidence" value="ECO:0007669"/>
    <property type="project" value="UniProtKB-SubCell"/>
</dbReference>
<protein>
    <recommendedName>
        <fullName evidence="15">Cytochrome P450</fullName>
    </recommendedName>
</protein>
<evidence type="ECO:0008006" key="15">
    <source>
        <dbReference type="Google" id="ProtNLM"/>
    </source>
</evidence>
<proteinExistence type="inferred from homology"/>
<evidence type="ECO:0000256" key="8">
    <source>
        <dbReference type="ARBA" id="ARBA00023002"/>
    </source>
</evidence>
<dbReference type="InterPro" id="IPR050364">
    <property type="entry name" value="Cytochrome_P450_fung"/>
</dbReference>
<dbReference type="PANTHER" id="PTHR46300">
    <property type="entry name" value="P450, PUTATIVE (EUROFUNG)-RELATED-RELATED"/>
    <property type="match status" value="1"/>
</dbReference>
<keyword evidence="5" id="KW-0812">Transmembrane</keyword>
<keyword evidence="9 12" id="KW-0408">Iron</keyword>
<keyword evidence="11" id="KW-0472">Membrane</keyword>
<evidence type="ECO:0000256" key="12">
    <source>
        <dbReference type="RuleBase" id="RU000461"/>
    </source>
</evidence>
<dbReference type="GO" id="GO:0005506">
    <property type="term" value="F:iron ion binding"/>
    <property type="evidence" value="ECO:0007669"/>
    <property type="project" value="InterPro"/>
</dbReference>
<dbReference type="GO" id="GO:0004497">
    <property type="term" value="F:monooxygenase activity"/>
    <property type="evidence" value="ECO:0007669"/>
    <property type="project" value="UniProtKB-KW"/>
</dbReference>
<comment type="caution">
    <text evidence="13">The sequence shown here is derived from an EMBL/GenBank/DDBJ whole genome shotgun (WGS) entry which is preliminary data.</text>
</comment>
<dbReference type="Pfam" id="PF00067">
    <property type="entry name" value="p450"/>
    <property type="match status" value="1"/>
</dbReference>
<accession>A0AAD2K1S6</accession>
<comment type="similarity">
    <text evidence="3 12">Belongs to the cytochrome P450 family.</text>
</comment>
<dbReference type="AlphaFoldDB" id="A0AAD2K1S6"/>
<keyword evidence="7" id="KW-1133">Transmembrane helix</keyword>
<reference evidence="13" key="1">
    <citation type="submission" date="2023-11" db="EMBL/GenBank/DDBJ databases">
        <authorList>
            <person name="De Vega J J."/>
            <person name="De Vega J J."/>
        </authorList>
    </citation>
    <scope>NUCLEOTIDE SEQUENCE</scope>
</reference>
<dbReference type="GO" id="GO:0020037">
    <property type="term" value="F:heme binding"/>
    <property type="evidence" value="ECO:0007669"/>
    <property type="project" value="InterPro"/>
</dbReference>